<evidence type="ECO:0000256" key="3">
    <source>
        <dbReference type="ARBA" id="ARBA00023295"/>
    </source>
</evidence>
<dbReference type="CDD" id="cd14792">
    <property type="entry name" value="GH27"/>
    <property type="match status" value="1"/>
</dbReference>
<dbReference type="InterPro" id="IPR017853">
    <property type="entry name" value="GH"/>
</dbReference>
<reference evidence="4 5" key="1">
    <citation type="submission" date="2020-02" db="EMBL/GenBank/DDBJ databases">
        <title>Characterization of phylogenetic diversity of novel bifidobacterial species isolated in Czech ZOOs.</title>
        <authorList>
            <person name="Lugli G.A."/>
            <person name="Vera N.B."/>
            <person name="Ventura M."/>
        </authorList>
    </citation>
    <scope>NUCLEOTIDE SEQUENCE [LARGE SCALE GENOMIC DNA]</scope>
    <source>
        <strain evidence="4 5">DSM 109963</strain>
    </source>
</reference>
<comment type="caution">
    <text evidence="4">The sequence shown here is derived from an EMBL/GenBank/DDBJ whole genome shotgun (WGS) entry which is preliminary data.</text>
</comment>
<organism evidence="4 5">
    <name type="scientific">Bifidobacterium panos</name>
    <dbReference type="NCBI Taxonomy" id="2675321"/>
    <lineage>
        <taxon>Bacteria</taxon>
        <taxon>Bacillati</taxon>
        <taxon>Actinomycetota</taxon>
        <taxon>Actinomycetes</taxon>
        <taxon>Bifidobacteriales</taxon>
        <taxon>Bifidobacteriaceae</taxon>
        <taxon>Bifidobacterium</taxon>
    </lineage>
</organism>
<sequence length="458" mass="50979">MKALNPPMGWNSWDSYGTTVTEEEVLANAALMAERLKGAGWDTVVVDIAWYDPTAKAHGYNTDAPLVLDEYGRQMPDPARFPSAAGGAGFAPLAERIHAMGLNFGIHVMRGIPRLAVERDLPIKGTSWTARDVVDKEHVCVWNPDNYGLDQSHPGAQAWYDAQIDQFAEWGVDFLKVDDMQTPFHRDEIFAYHRAIERAERAHGCDITLSLSPGGWLPTMHVDFLRQVAQMWRISDDLWDRWDDIKAQFARLARWVLFQQTGHWADADMLPLGHIGLRAERGDDRQCALSEEEQRTLLTLWCMGRSPLMVGGDLPTSDEKTLRLLANPALREVTAGSARNAEIIREPLADVWGESTEHAGEYIVWRADAADWGDGTTTAHPGGVYAALFWTGGEPKQVRVALSSLVGLERSGKQWHMCDLWNGEGEASVHLEGEGAYRELVAQLAPHGVAWLVLEPGE</sequence>
<comment type="similarity">
    <text evidence="1">Belongs to the glycosyl hydrolase 27 family.</text>
</comment>
<dbReference type="PANTHER" id="PTHR11452">
    <property type="entry name" value="ALPHA-GALACTOSIDASE/ALPHA-N-ACETYLGALACTOSAMINIDASE"/>
    <property type="match status" value="1"/>
</dbReference>
<evidence type="ECO:0000256" key="2">
    <source>
        <dbReference type="ARBA" id="ARBA00022801"/>
    </source>
</evidence>
<dbReference type="InterPro" id="IPR002241">
    <property type="entry name" value="Glyco_hydro_27"/>
</dbReference>
<keyword evidence="5" id="KW-1185">Reference proteome</keyword>
<dbReference type="Pfam" id="PF16499">
    <property type="entry name" value="Melibiase_2"/>
    <property type="match status" value="1"/>
</dbReference>
<name>A0ABX1T083_9BIFI</name>
<evidence type="ECO:0000313" key="4">
    <source>
        <dbReference type="EMBL" id="NMN02426.1"/>
    </source>
</evidence>
<dbReference type="Proteomes" id="UP000553756">
    <property type="component" value="Unassembled WGS sequence"/>
</dbReference>
<evidence type="ECO:0000256" key="1">
    <source>
        <dbReference type="ARBA" id="ARBA00009743"/>
    </source>
</evidence>
<evidence type="ECO:0000313" key="5">
    <source>
        <dbReference type="Proteomes" id="UP000553756"/>
    </source>
</evidence>
<protein>
    <submittedName>
        <fullName evidence="4">Alpha-galactosidase</fullName>
    </submittedName>
</protein>
<dbReference type="Gene3D" id="3.20.20.70">
    <property type="entry name" value="Aldolase class I"/>
    <property type="match status" value="1"/>
</dbReference>
<dbReference type="InterPro" id="IPR013785">
    <property type="entry name" value="Aldolase_TIM"/>
</dbReference>
<keyword evidence="3" id="KW-0326">Glycosidase</keyword>
<accession>A0ABX1T083</accession>
<dbReference type="SUPFAM" id="SSF51445">
    <property type="entry name" value="(Trans)glycosidases"/>
    <property type="match status" value="1"/>
</dbReference>
<gene>
    <name evidence="4" type="ORF">G1C94_1048</name>
</gene>
<dbReference type="PANTHER" id="PTHR11452:SF42">
    <property type="entry name" value="ALPHA-GALACTOSIDASE"/>
    <property type="match status" value="1"/>
</dbReference>
<proteinExistence type="inferred from homology"/>
<keyword evidence="2" id="KW-0378">Hydrolase</keyword>
<dbReference type="EMBL" id="JAAIIJ010000021">
    <property type="protein sequence ID" value="NMN02426.1"/>
    <property type="molecule type" value="Genomic_DNA"/>
</dbReference>